<sequence>MSKDDSYYPTVRAALQADGWTIVEDPLRLKIGKQFFQIDLACRKNKEGENEEIAVEIKSFLQESFITEFYHVRGQYLTYRDALDLSEYAHLKLYLALPEDIYTRHWTNPFIDSIRLKDKISLLLCNDKQQITQWL</sequence>
<keyword evidence="2" id="KW-1185">Reference proteome</keyword>
<gene>
    <name evidence="1" type="ORF">QNI19_38115</name>
</gene>
<evidence type="ECO:0000313" key="1">
    <source>
        <dbReference type="EMBL" id="MDJ1498808.1"/>
    </source>
</evidence>
<dbReference type="InterPro" id="IPR011856">
    <property type="entry name" value="tRNA_endonuc-like_dom_sf"/>
</dbReference>
<dbReference type="Proteomes" id="UP001228581">
    <property type="component" value="Unassembled WGS sequence"/>
</dbReference>
<organism evidence="1 2">
    <name type="scientific">Xanthocytophaga flava</name>
    <dbReference type="NCBI Taxonomy" id="3048013"/>
    <lineage>
        <taxon>Bacteria</taxon>
        <taxon>Pseudomonadati</taxon>
        <taxon>Bacteroidota</taxon>
        <taxon>Cytophagia</taxon>
        <taxon>Cytophagales</taxon>
        <taxon>Rhodocytophagaceae</taxon>
        <taxon>Xanthocytophaga</taxon>
    </lineage>
</organism>
<comment type="caution">
    <text evidence="1">The sequence shown here is derived from an EMBL/GenBank/DDBJ whole genome shotgun (WGS) entry which is preliminary data.</text>
</comment>
<dbReference type="Gene3D" id="3.40.1350.10">
    <property type="match status" value="1"/>
</dbReference>
<reference evidence="1 2" key="1">
    <citation type="submission" date="2023-05" db="EMBL/GenBank/DDBJ databases">
        <authorList>
            <person name="Zhang X."/>
        </authorList>
    </citation>
    <scope>NUCLEOTIDE SEQUENCE [LARGE SCALE GENOMIC DNA]</scope>
    <source>
        <strain evidence="1 2">DM2B3-1</strain>
    </source>
</reference>
<dbReference type="InterPro" id="IPR014919">
    <property type="entry name" value="XisH"/>
</dbReference>
<proteinExistence type="predicted"/>
<dbReference type="EMBL" id="JASJOT010000060">
    <property type="protein sequence ID" value="MDJ1498808.1"/>
    <property type="molecule type" value="Genomic_DNA"/>
</dbReference>
<dbReference type="InterPro" id="IPR011335">
    <property type="entry name" value="Restrct_endonuc-II-like"/>
</dbReference>
<name>A0ABT7CYH9_9BACT</name>
<evidence type="ECO:0000313" key="2">
    <source>
        <dbReference type="Proteomes" id="UP001228581"/>
    </source>
</evidence>
<dbReference type="SUPFAM" id="SSF52980">
    <property type="entry name" value="Restriction endonuclease-like"/>
    <property type="match status" value="1"/>
</dbReference>
<accession>A0ABT7CYH9</accession>
<protein>
    <submittedName>
        <fullName evidence="1">Element excision factor XisH family protein</fullName>
    </submittedName>
</protein>
<dbReference type="RefSeq" id="WP_314005615.1">
    <property type="nucleotide sequence ID" value="NZ_JASJOT010000060.1"/>
</dbReference>
<dbReference type="Pfam" id="PF08814">
    <property type="entry name" value="XisH"/>
    <property type="match status" value="1"/>
</dbReference>